<dbReference type="PROSITE" id="PS51635">
    <property type="entry name" value="PNPLA"/>
    <property type="match status" value="1"/>
</dbReference>
<keyword evidence="3" id="KW-0732">Signal</keyword>
<keyword evidence="1 2" id="KW-0443">Lipid metabolism</keyword>
<feature type="active site" description="Nucleophile" evidence="2">
    <location>
        <position position="110"/>
    </location>
</feature>
<feature type="active site" description="Proton acceptor" evidence="2">
    <location>
        <position position="254"/>
    </location>
</feature>
<evidence type="ECO:0000256" key="2">
    <source>
        <dbReference type="PROSITE-ProRule" id="PRU01161"/>
    </source>
</evidence>
<dbReference type="Proteomes" id="UP001169069">
    <property type="component" value="Unassembled WGS sequence"/>
</dbReference>
<comment type="caution">
    <text evidence="5">The sequence shown here is derived from an EMBL/GenBank/DDBJ whole genome shotgun (WGS) entry which is preliminary data.</text>
</comment>
<proteinExistence type="predicted"/>
<accession>A0ABT7QZH3</accession>
<comment type="caution">
    <text evidence="2">Lacks conserved residue(s) required for the propagation of feature annotation.</text>
</comment>
<evidence type="ECO:0000259" key="4">
    <source>
        <dbReference type="PROSITE" id="PS51635"/>
    </source>
</evidence>
<keyword evidence="6" id="KW-1185">Reference proteome</keyword>
<keyword evidence="2" id="KW-0442">Lipid degradation</keyword>
<dbReference type="InterPro" id="IPR002641">
    <property type="entry name" value="PNPLA_dom"/>
</dbReference>
<feature type="domain" description="PNPLA" evidence="4">
    <location>
        <begin position="75"/>
        <end position="267"/>
    </location>
</feature>
<feature type="chain" id="PRO_5045094170" evidence="3">
    <location>
        <begin position="23"/>
        <end position="382"/>
    </location>
</feature>
<dbReference type="PROSITE" id="PS51257">
    <property type="entry name" value="PROKAR_LIPOPROTEIN"/>
    <property type="match status" value="1"/>
</dbReference>
<protein>
    <submittedName>
        <fullName evidence="5">Patatin-like phospholipase family protein</fullName>
    </submittedName>
</protein>
<organism evidence="5 6">
    <name type="scientific">Sulfurovum zhangzhouensis</name>
    <dbReference type="NCBI Taxonomy" id="3019067"/>
    <lineage>
        <taxon>Bacteria</taxon>
        <taxon>Pseudomonadati</taxon>
        <taxon>Campylobacterota</taxon>
        <taxon>Epsilonproteobacteria</taxon>
        <taxon>Campylobacterales</taxon>
        <taxon>Sulfurovaceae</taxon>
        <taxon>Sulfurovum</taxon>
    </lineage>
</organism>
<reference evidence="5" key="1">
    <citation type="submission" date="2023-01" db="EMBL/GenBank/DDBJ databases">
        <title>Sulfurovum sp. zt1-1 genome assembly.</title>
        <authorList>
            <person name="Wang J."/>
        </authorList>
    </citation>
    <scope>NUCLEOTIDE SEQUENCE</scope>
    <source>
        <strain evidence="5">Zt1-1</strain>
    </source>
</reference>
<dbReference type="SUPFAM" id="SSF52151">
    <property type="entry name" value="FabD/lysophospholipase-like"/>
    <property type="match status" value="1"/>
</dbReference>
<keyword evidence="2" id="KW-0378">Hydrolase</keyword>
<dbReference type="Gene3D" id="3.40.1090.10">
    <property type="entry name" value="Cytosolic phospholipase A2 catalytic domain"/>
    <property type="match status" value="1"/>
</dbReference>
<evidence type="ECO:0000313" key="5">
    <source>
        <dbReference type="EMBL" id="MDM5272253.1"/>
    </source>
</evidence>
<feature type="short sequence motif" description="DGA/G" evidence="2">
    <location>
        <begin position="254"/>
        <end position="256"/>
    </location>
</feature>
<evidence type="ECO:0000256" key="3">
    <source>
        <dbReference type="SAM" id="SignalP"/>
    </source>
</evidence>
<dbReference type="InterPro" id="IPR016035">
    <property type="entry name" value="Acyl_Trfase/lysoPLipase"/>
</dbReference>
<evidence type="ECO:0000313" key="6">
    <source>
        <dbReference type="Proteomes" id="UP001169069"/>
    </source>
</evidence>
<sequence>MILRLLMILPLLLFLSACSVKSRTFSAPNKEHYLNASVIGYQNIRNWGDRTSDDIYHNAKSLRSNNSLNKRVDILALSSGGEDGAYGAGFLEGWSKRGDRPEFFMVTGVSTGALIAPFAFLGSKYDYVLKDLFTQTSKENIVTATPLSALFGGSSIGDNTPLRRRLEKVVTNDLIAEIAREGKRGRILQLGTTNLDAQRPVVWNITNIARSGRPDARKLILDIMLASSSIPGTFPPVLIDVTIDGKRYQEVHVDGAVTRQIFVYPHDMNIPKLEKKLGVHPEKKFWLIRNTKIDPEYSPVSLNISDIGDRSISTLIKYQGVCNLYNIISLAKRDGFDVHITNIPPSFNMPSKDTFDREYMRALYKVGYERGRLGQAWHNSLK</sequence>
<name>A0ABT7QZH3_9BACT</name>
<gene>
    <name evidence="5" type="ORF">PGH07_08675</name>
</gene>
<evidence type="ECO:0000256" key="1">
    <source>
        <dbReference type="ARBA" id="ARBA00023098"/>
    </source>
</evidence>
<feature type="signal peptide" evidence="3">
    <location>
        <begin position="1"/>
        <end position="22"/>
    </location>
</feature>
<dbReference type="EMBL" id="JAQIBD010000003">
    <property type="protein sequence ID" value="MDM5272253.1"/>
    <property type="molecule type" value="Genomic_DNA"/>
</dbReference>
<dbReference type="Pfam" id="PF01734">
    <property type="entry name" value="Patatin"/>
    <property type="match status" value="1"/>
</dbReference>
<feature type="short sequence motif" description="GXSXG" evidence="2">
    <location>
        <begin position="108"/>
        <end position="112"/>
    </location>
</feature>